<comment type="PTM">
    <text evidence="6">Binds 1 heme c group covalently per subunit.</text>
</comment>
<dbReference type="PANTHER" id="PTHR19328:SF75">
    <property type="entry name" value="ALDOSE SUGAR DEHYDROGENASE YLII"/>
    <property type="match status" value="1"/>
</dbReference>
<evidence type="ECO:0000256" key="4">
    <source>
        <dbReference type="ARBA" id="ARBA00022982"/>
    </source>
</evidence>
<sequence length="719" mass="80351">MKRYLPLFLLLAACHTTPSRVLILSFSQTEGHPDSVRLIKTLDSMKVRLDTTTDPTRFTDSTLTRYTAVVLLDADGDMLPFASRVALKRFLEAGGGLIRLGHNGVTDYDWNWYKRLIKGDHPYGDRVYNADTLFKRDSLARVFHAVDGLNYGRTTTVYPPVEAHFKKVPLVQGQIFEPTEMTVLPNLDVLFLQRRGEVMLYKNATHQLKQAGLLGVYFHTDKPGVNVEEGMLGLCKDPDYAENHWVYIYYSVLDSPFNRLSRFTFANDTLDPATEKPILEVHTTRDICCHTGGSIAFNHDGLLFLSTGDNSTPFDKGGARFVSHGFAPLDQVPGDQQYDAERSAGNTNDLRGKILRIRVHNDGSYTIPEGNLFKPGTPNTRPEIYVMGDRNPYRISVDQANSFLYWGEVGPDAGSDSLGTRGPRGYDEYNQARAAGNFGWPFFVGNNLAYHAYDYTNGVPGPAFDPQHPRNTSPNNTGLTDLPPAQNAFIWYPYGNSPEFPEVGNGGRTAMAGPVYHCDDYPEETRYPSYYDGKLFIYEWMRDWMMAVTMNDKGDLMEMEPFLPKLPIHHCIDLEVGPDGRFYMLEYGTGWFTKNPDAGLYRLDYDTSFSATGDVASPDGTLASNNPVIQTGRALVQNLDCKSCHQENGKSIGPSFLQVSEKYADHTDVDTYLTQKVIRGGSGVWGDVAMAAHPDINKDDLHKVIQYILALSGEKKGGK</sequence>
<feature type="binding site" description="covalent" evidence="6">
    <location>
        <position position="645"/>
    </location>
    <ligand>
        <name>heme c</name>
        <dbReference type="ChEBI" id="CHEBI:61717"/>
    </ligand>
</feature>
<keyword evidence="4" id="KW-0249">Electron transport</keyword>
<feature type="domain" description="Cytochrome c" evidence="7">
    <location>
        <begin position="627"/>
        <end position="712"/>
    </location>
</feature>
<comment type="caution">
    <text evidence="8">The sequence shown here is derived from an EMBL/GenBank/DDBJ whole genome shotgun (WGS) entry which is preliminary data.</text>
</comment>
<name>A0A4R8DYR3_9BACT</name>
<dbReference type="Gene3D" id="2.120.10.30">
    <property type="entry name" value="TolB, C-terminal domain"/>
    <property type="match status" value="1"/>
</dbReference>
<dbReference type="InterPro" id="IPR002324">
    <property type="entry name" value="Cyt_c_ID"/>
</dbReference>
<dbReference type="Pfam" id="PF06283">
    <property type="entry name" value="ThuA"/>
    <property type="match status" value="1"/>
</dbReference>
<evidence type="ECO:0000256" key="5">
    <source>
        <dbReference type="ARBA" id="ARBA00023004"/>
    </source>
</evidence>
<dbReference type="AlphaFoldDB" id="A0A4R8DYR3"/>
<keyword evidence="2 6" id="KW-0349">Heme</keyword>
<evidence type="ECO:0000256" key="1">
    <source>
        <dbReference type="ARBA" id="ARBA00022448"/>
    </source>
</evidence>
<evidence type="ECO:0000256" key="3">
    <source>
        <dbReference type="ARBA" id="ARBA00022723"/>
    </source>
</evidence>
<accession>A0A4R8DYR3</accession>
<dbReference type="Proteomes" id="UP000294498">
    <property type="component" value="Unassembled WGS sequence"/>
</dbReference>
<gene>
    <name evidence="8" type="ORF">EDB95_3409</name>
</gene>
<dbReference type="SUPFAM" id="SSF46626">
    <property type="entry name" value="Cytochrome c"/>
    <property type="match status" value="1"/>
</dbReference>
<evidence type="ECO:0000313" key="8">
    <source>
        <dbReference type="EMBL" id="TDX02351.1"/>
    </source>
</evidence>
<dbReference type="SUPFAM" id="SSF52317">
    <property type="entry name" value="Class I glutamine amidotransferase-like"/>
    <property type="match status" value="1"/>
</dbReference>
<dbReference type="InterPro" id="IPR009056">
    <property type="entry name" value="Cyt_c-like_dom"/>
</dbReference>
<feature type="binding site" description="covalent" evidence="6">
    <location>
        <position position="690"/>
    </location>
    <ligand>
        <name>heme c</name>
        <dbReference type="ChEBI" id="CHEBI:61717"/>
    </ligand>
</feature>
<feature type="binding site" description="covalent" evidence="6">
    <location>
        <position position="641"/>
    </location>
    <ligand>
        <name>heme c</name>
        <dbReference type="ChEBI" id="CHEBI:61717"/>
    </ligand>
</feature>
<reference evidence="8 9" key="1">
    <citation type="submission" date="2019-03" db="EMBL/GenBank/DDBJ databases">
        <title>Genomic Encyclopedia of Type Strains, Phase IV (KMG-IV): sequencing the most valuable type-strain genomes for metagenomic binning, comparative biology and taxonomic classification.</title>
        <authorList>
            <person name="Goeker M."/>
        </authorList>
    </citation>
    <scope>NUCLEOTIDE SEQUENCE [LARGE SCALE GENOMIC DNA]</scope>
    <source>
        <strain evidence="8 9">DSM 100059</strain>
    </source>
</reference>
<organism evidence="8 9">
    <name type="scientific">Dinghuibacter silviterrae</name>
    <dbReference type="NCBI Taxonomy" id="1539049"/>
    <lineage>
        <taxon>Bacteria</taxon>
        <taxon>Pseudomonadati</taxon>
        <taxon>Bacteroidota</taxon>
        <taxon>Chitinophagia</taxon>
        <taxon>Chitinophagales</taxon>
        <taxon>Chitinophagaceae</taxon>
        <taxon>Dinghuibacter</taxon>
    </lineage>
</organism>
<dbReference type="GO" id="GO:0005506">
    <property type="term" value="F:iron ion binding"/>
    <property type="evidence" value="ECO:0007669"/>
    <property type="project" value="InterPro"/>
</dbReference>
<dbReference type="Pfam" id="PF07995">
    <property type="entry name" value="GSDH"/>
    <property type="match status" value="1"/>
</dbReference>
<dbReference type="PROSITE" id="PS51007">
    <property type="entry name" value="CYTC"/>
    <property type="match status" value="1"/>
</dbReference>
<keyword evidence="9" id="KW-1185">Reference proteome</keyword>
<dbReference type="InterPro" id="IPR012938">
    <property type="entry name" value="Glc/Sorbosone_DH"/>
</dbReference>
<evidence type="ECO:0000313" key="9">
    <source>
        <dbReference type="Proteomes" id="UP000294498"/>
    </source>
</evidence>
<dbReference type="InterPro" id="IPR029010">
    <property type="entry name" value="ThuA-like"/>
</dbReference>
<dbReference type="InterPro" id="IPR011041">
    <property type="entry name" value="Quinoprot_gluc/sorb_DH_b-prop"/>
</dbReference>
<dbReference type="InterPro" id="IPR036909">
    <property type="entry name" value="Cyt_c-like_dom_sf"/>
</dbReference>
<evidence type="ECO:0000256" key="6">
    <source>
        <dbReference type="PIRSR" id="PIRSR602324-1"/>
    </source>
</evidence>
<dbReference type="GO" id="GO:0009055">
    <property type="term" value="F:electron transfer activity"/>
    <property type="evidence" value="ECO:0007669"/>
    <property type="project" value="InterPro"/>
</dbReference>
<dbReference type="InterPro" id="IPR029062">
    <property type="entry name" value="Class_I_gatase-like"/>
</dbReference>
<protein>
    <submittedName>
        <fullName evidence="8">Glucose/arabinose dehydrogenase</fullName>
    </submittedName>
</protein>
<dbReference type="EMBL" id="SODV01000001">
    <property type="protein sequence ID" value="TDX02351.1"/>
    <property type="molecule type" value="Genomic_DNA"/>
</dbReference>
<proteinExistence type="predicted"/>
<dbReference type="RefSeq" id="WP_162852640.1">
    <property type="nucleotide sequence ID" value="NZ_SODV01000001.1"/>
</dbReference>
<evidence type="ECO:0000256" key="2">
    <source>
        <dbReference type="ARBA" id="ARBA00022617"/>
    </source>
</evidence>
<dbReference type="SUPFAM" id="SSF50952">
    <property type="entry name" value="Soluble quinoprotein glucose dehydrogenase"/>
    <property type="match status" value="1"/>
</dbReference>
<keyword evidence="5 6" id="KW-0408">Iron</keyword>
<dbReference type="Gene3D" id="1.10.760.10">
    <property type="entry name" value="Cytochrome c-like domain"/>
    <property type="match status" value="1"/>
</dbReference>
<dbReference type="Pfam" id="PF00034">
    <property type="entry name" value="Cytochrom_C"/>
    <property type="match status" value="1"/>
</dbReference>
<dbReference type="GO" id="GO:0020037">
    <property type="term" value="F:heme binding"/>
    <property type="evidence" value="ECO:0007669"/>
    <property type="project" value="InterPro"/>
</dbReference>
<dbReference type="PRINTS" id="PR00606">
    <property type="entry name" value="CYTCHROMECID"/>
</dbReference>
<keyword evidence="1" id="KW-0813">Transport</keyword>
<dbReference type="InterPro" id="IPR011042">
    <property type="entry name" value="6-blade_b-propeller_TolB-like"/>
</dbReference>
<keyword evidence="3 6" id="KW-0479">Metal-binding</keyword>
<evidence type="ECO:0000259" key="7">
    <source>
        <dbReference type="PROSITE" id="PS51007"/>
    </source>
</evidence>
<dbReference type="PANTHER" id="PTHR19328">
    <property type="entry name" value="HEDGEHOG-INTERACTING PROTEIN"/>
    <property type="match status" value="1"/>
</dbReference>
<dbReference type="Gene3D" id="3.40.50.880">
    <property type="match status" value="1"/>
</dbReference>